<dbReference type="AlphaFoldDB" id="A0A0F0LVG9"/>
<accession>A0A0F0LVG9</accession>
<organism evidence="2 3">
    <name type="scientific">Microbacterium ginsengisoli</name>
    <dbReference type="NCBI Taxonomy" id="400772"/>
    <lineage>
        <taxon>Bacteria</taxon>
        <taxon>Bacillati</taxon>
        <taxon>Actinomycetota</taxon>
        <taxon>Actinomycetes</taxon>
        <taxon>Micrococcales</taxon>
        <taxon>Microbacteriaceae</taxon>
        <taxon>Microbacterium</taxon>
    </lineage>
</organism>
<dbReference type="Gene3D" id="3.40.50.720">
    <property type="entry name" value="NAD(P)-binding Rossmann-like Domain"/>
    <property type="match status" value="1"/>
</dbReference>
<dbReference type="Proteomes" id="UP000033451">
    <property type="component" value="Unassembled WGS sequence"/>
</dbReference>
<sequence>MYRIDPAHPPLWRSPVDVQFGADARLVLLSPPDWQLRAIADLVTGIGEGSLGYTAHRAGIDIESLERFVATLEPVLERVPRPLRSVEVAGGPGVDEELVCLVRHRLAPFAPLVSEGAPRPRGTIQVLVASHAVHPAAYAASLGDDVVHIPVVFTTTGITIGPRVEPGATACLACVDADRRDRDPAWPMIAAQLLTAPTPEIADHILVEAITMLAGFVSGEEDLALSGHSVTIPNQSMRREWLAHRAHPECGCRSPRRNATPDAPSAPPRATTTATGFARPA</sequence>
<keyword evidence="3" id="KW-1185">Reference proteome</keyword>
<feature type="region of interest" description="Disordered" evidence="1">
    <location>
        <begin position="252"/>
        <end position="281"/>
    </location>
</feature>
<reference evidence="2 3" key="1">
    <citation type="submission" date="2015-02" db="EMBL/GenBank/DDBJ databases">
        <title>Draft genome sequences of ten Microbacterium spp. with emphasis on heavy metal contaminated environments.</title>
        <authorList>
            <person name="Corretto E."/>
        </authorList>
    </citation>
    <scope>NUCLEOTIDE SEQUENCE [LARGE SCALE GENOMIC DNA]</scope>
    <source>
        <strain evidence="2 3">DSM 18659</strain>
    </source>
</reference>
<evidence type="ECO:0000313" key="3">
    <source>
        <dbReference type="Proteomes" id="UP000033451"/>
    </source>
</evidence>
<protein>
    <recommendedName>
        <fullName evidence="4">Bacteriocin biosynthesis cyclodehydratase domain-containing protein</fullName>
    </recommendedName>
</protein>
<feature type="compositionally biased region" description="Low complexity" evidence="1">
    <location>
        <begin position="260"/>
        <end position="281"/>
    </location>
</feature>
<proteinExistence type="predicted"/>
<comment type="caution">
    <text evidence="2">The sequence shown here is derived from an EMBL/GenBank/DDBJ whole genome shotgun (WGS) entry which is preliminary data.</text>
</comment>
<dbReference type="STRING" id="400772.RR49_01025"/>
<evidence type="ECO:0000313" key="2">
    <source>
        <dbReference type="EMBL" id="KJL37302.1"/>
    </source>
</evidence>
<evidence type="ECO:0000256" key="1">
    <source>
        <dbReference type="SAM" id="MobiDB-lite"/>
    </source>
</evidence>
<name>A0A0F0LVG9_9MICO</name>
<gene>
    <name evidence="2" type="ORF">RR49_01025</name>
</gene>
<evidence type="ECO:0008006" key="4">
    <source>
        <dbReference type="Google" id="ProtNLM"/>
    </source>
</evidence>
<dbReference type="EMBL" id="JYIY01000067">
    <property type="protein sequence ID" value="KJL37302.1"/>
    <property type="molecule type" value="Genomic_DNA"/>
</dbReference>